<feature type="chain" id="PRO_5026260574" evidence="1">
    <location>
        <begin position="19"/>
        <end position="781"/>
    </location>
</feature>
<proteinExistence type="predicted"/>
<evidence type="ECO:0000259" key="2">
    <source>
        <dbReference type="Pfam" id="PF00326"/>
    </source>
</evidence>
<dbReference type="Proteomes" id="UP000431264">
    <property type="component" value="Unassembled WGS sequence"/>
</dbReference>
<comment type="caution">
    <text evidence="4">The sequence shown here is derived from an EMBL/GenBank/DDBJ whole genome shotgun (WGS) entry which is preliminary data.</text>
</comment>
<dbReference type="GO" id="GO:0006508">
    <property type="term" value="P:proteolysis"/>
    <property type="evidence" value="ECO:0007669"/>
    <property type="project" value="InterPro"/>
</dbReference>
<feature type="domain" description="Dipeptidylpeptidase IV N-terminal" evidence="3">
    <location>
        <begin position="330"/>
        <end position="494"/>
    </location>
</feature>
<dbReference type="SUPFAM" id="SSF53474">
    <property type="entry name" value="alpha/beta-Hydrolases"/>
    <property type="match status" value="1"/>
</dbReference>
<dbReference type="GO" id="GO:0008239">
    <property type="term" value="F:dipeptidyl-peptidase activity"/>
    <property type="evidence" value="ECO:0007669"/>
    <property type="project" value="TreeGrafter"/>
</dbReference>
<dbReference type="InterPro" id="IPR002469">
    <property type="entry name" value="Peptidase_S9B_N"/>
</dbReference>
<dbReference type="RefSeq" id="WP_140997979.1">
    <property type="nucleotide sequence ID" value="NZ_VDCZ01000007.1"/>
</dbReference>
<evidence type="ECO:0000313" key="4">
    <source>
        <dbReference type="EMBL" id="MVO09600.1"/>
    </source>
</evidence>
<dbReference type="GO" id="GO:0008236">
    <property type="term" value="F:serine-type peptidase activity"/>
    <property type="evidence" value="ECO:0007669"/>
    <property type="project" value="InterPro"/>
</dbReference>
<name>A0A6I4IIQ0_9FLAO</name>
<gene>
    <name evidence="4" type="ORF">GOQ30_10555</name>
</gene>
<dbReference type="Pfam" id="PF00930">
    <property type="entry name" value="DPPIV_N"/>
    <property type="match status" value="1"/>
</dbReference>
<dbReference type="InterPro" id="IPR050278">
    <property type="entry name" value="Serine_Prot_S9B/DPPIV"/>
</dbReference>
<dbReference type="OrthoDB" id="9812921at2"/>
<dbReference type="Pfam" id="PF00326">
    <property type="entry name" value="Peptidase_S9"/>
    <property type="match status" value="1"/>
</dbReference>
<dbReference type="Gene3D" id="3.40.50.1820">
    <property type="entry name" value="alpha/beta hydrolase"/>
    <property type="match status" value="1"/>
</dbReference>
<dbReference type="PANTHER" id="PTHR11731:SF193">
    <property type="entry name" value="DIPEPTIDYL PEPTIDASE 9"/>
    <property type="match status" value="1"/>
</dbReference>
<evidence type="ECO:0000259" key="3">
    <source>
        <dbReference type="Pfam" id="PF00930"/>
    </source>
</evidence>
<dbReference type="PANTHER" id="PTHR11731">
    <property type="entry name" value="PROTEASE FAMILY S9B,C DIPEPTIDYL-PEPTIDASE IV-RELATED"/>
    <property type="match status" value="1"/>
</dbReference>
<feature type="signal peptide" evidence="1">
    <location>
        <begin position="1"/>
        <end position="18"/>
    </location>
</feature>
<protein>
    <submittedName>
        <fullName evidence="4">Prolyl oligopeptidase family serine peptidase</fullName>
    </submittedName>
</protein>
<dbReference type="Pfam" id="PF07676">
    <property type="entry name" value="PD40"/>
    <property type="match status" value="1"/>
</dbReference>
<sequence length="781" mass="90082">MKKYFFSLFIFSTVFVQAQTLLLEEIMKGDAFIGHQPYNQRWSADGNTLYFEWNPKNEISGSTYYWQSGMQEPKVVDENAFDYSTVNIESQREFEEVFYTKRGNLYCYDKKTKKIKPVYLSNERIYAVERAVDPAIVFFQMNRNVYQLNTKEFSFKQITNFRTGSESPKKEKEPTYLEKQQEELFQYIKDTKSKNDWFAEKSKKNPSDLPKSIFYGSASLEQLKPSPDGKFVTFRLSDYPNSKETNVEHFITENGYTKSESARSKVSVSNLSSHRMGIFDIEKDTVYYVSFAHLSGIKKHPEYYQEYPELKEKEESEKPIVMVAPIYNKKGTKAVFEARSQDNKDRWIMTLDLATGKITEVDHQHDEAWIGGPGIPNYSFGGGVLGFLKDGETVYFQSEASGFSHLYTVNLKTKKKNQLTTGNWEVREASLSLDGKSFYLTTNTNHPGNREFYKLEVASKKMTPILNADGAHEAVLSPDEKKIAVRYSYKNKPWEIYVADTKEKANLKQITHSTTKAFEAYSWKAPQVITFKAKDGTSVNARLYQPQEENKNNAAVIFVHGAGYLQNAHNYWSSYHREYMFHNLLSDLGYTVLDIDYRGSDGYGRAVRTGIYRHMGGLDLSDQLDGKEYLVNTLGIDANKVGIYGGSYGGFITLMALLTQPNTFKAGAALRSVTDWAHYNQGYTANILNFPETDSIAYRRSSPIYFAENLQDRLLMLHGMVDDNVQFQDVVRLSQRFIELKKKNWDLAIFPVEEHGFQETYSWIDEYSRILKIFNENLLEK</sequence>
<dbReference type="InterPro" id="IPR029058">
    <property type="entry name" value="AB_hydrolase_fold"/>
</dbReference>
<evidence type="ECO:0000256" key="1">
    <source>
        <dbReference type="SAM" id="SignalP"/>
    </source>
</evidence>
<organism evidence="4 5">
    <name type="scientific">Flavobacterium profundi</name>
    <dbReference type="NCBI Taxonomy" id="1774945"/>
    <lineage>
        <taxon>Bacteria</taxon>
        <taxon>Pseudomonadati</taxon>
        <taxon>Bacteroidota</taxon>
        <taxon>Flavobacteriia</taxon>
        <taxon>Flavobacteriales</taxon>
        <taxon>Flavobacteriaceae</taxon>
        <taxon>Flavobacterium</taxon>
    </lineage>
</organism>
<dbReference type="SUPFAM" id="SSF82171">
    <property type="entry name" value="DPP6 N-terminal domain-like"/>
    <property type="match status" value="1"/>
</dbReference>
<dbReference type="InterPro" id="IPR011659">
    <property type="entry name" value="WD40"/>
</dbReference>
<dbReference type="InterPro" id="IPR001375">
    <property type="entry name" value="Peptidase_S9_cat"/>
</dbReference>
<dbReference type="Gene3D" id="2.140.10.30">
    <property type="entry name" value="Dipeptidylpeptidase IV, N-terminal domain"/>
    <property type="match status" value="1"/>
</dbReference>
<keyword evidence="1" id="KW-0732">Signal</keyword>
<evidence type="ECO:0000313" key="5">
    <source>
        <dbReference type="Proteomes" id="UP000431264"/>
    </source>
</evidence>
<accession>A0A6I4IIQ0</accession>
<keyword evidence="5" id="KW-1185">Reference proteome</keyword>
<feature type="domain" description="Peptidase S9 prolyl oligopeptidase catalytic" evidence="2">
    <location>
        <begin position="584"/>
        <end position="778"/>
    </location>
</feature>
<reference evidence="5" key="1">
    <citation type="submission" date="2019-05" db="EMBL/GenBank/DDBJ databases">
        <title>Flavobacterium profundi sp. nov., isolated from a deep-sea seamount.</title>
        <authorList>
            <person name="Zhang D.-C."/>
        </authorList>
    </citation>
    <scope>NUCLEOTIDE SEQUENCE [LARGE SCALE GENOMIC DNA]</scope>
    <source>
        <strain evidence="5">TP390</strain>
    </source>
</reference>
<dbReference type="AlphaFoldDB" id="A0A6I4IIQ0"/>
<dbReference type="EMBL" id="WQLW01000007">
    <property type="protein sequence ID" value="MVO09600.1"/>
    <property type="molecule type" value="Genomic_DNA"/>
</dbReference>